<dbReference type="Gene3D" id="3.30.66.10">
    <property type="entry name" value="DNA topoisomerase I domain"/>
    <property type="match status" value="1"/>
</dbReference>
<evidence type="ECO:0000313" key="9">
    <source>
        <dbReference type="EMBL" id="GEB04435.1"/>
    </source>
</evidence>
<comment type="similarity">
    <text evidence="2">Belongs to the type IB topoisomerase family.</text>
</comment>
<dbReference type="InterPro" id="IPR013500">
    <property type="entry name" value="TopoI_cat_euk"/>
</dbReference>
<dbReference type="GO" id="GO:0003917">
    <property type="term" value="F:DNA topoisomerase type I (single strand cut, ATP-independent) activity"/>
    <property type="evidence" value="ECO:0007669"/>
    <property type="project" value="UniProtKB-EC"/>
</dbReference>
<keyword evidence="5" id="KW-0238">DNA-binding</keyword>
<accession>A0A4Y3M770</accession>
<evidence type="ECO:0000256" key="2">
    <source>
        <dbReference type="ARBA" id="ARBA00006645"/>
    </source>
</evidence>
<dbReference type="Pfam" id="PF01028">
    <property type="entry name" value="Topoisom_I"/>
    <property type="match status" value="1"/>
</dbReference>
<dbReference type="Pfam" id="PF21338">
    <property type="entry name" value="Top1B_N_bact"/>
    <property type="match status" value="1"/>
</dbReference>
<dbReference type="Gene3D" id="3.90.15.10">
    <property type="entry name" value="Topoisomerase I, Chain A, domain 3"/>
    <property type="match status" value="1"/>
</dbReference>
<protein>
    <recommendedName>
        <fullName evidence="3">DNA topoisomerase</fullName>
        <ecNumber evidence="3">5.6.2.1</ecNumber>
    </recommendedName>
</protein>
<dbReference type="EMBL" id="BJLY01000003">
    <property type="protein sequence ID" value="GEB04435.1"/>
    <property type="molecule type" value="Genomic_DNA"/>
</dbReference>
<evidence type="ECO:0000256" key="1">
    <source>
        <dbReference type="ARBA" id="ARBA00000213"/>
    </source>
</evidence>
<dbReference type="GO" id="GO:0006265">
    <property type="term" value="P:DNA topological change"/>
    <property type="evidence" value="ECO:0007669"/>
    <property type="project" value="InterPro"/>
</dbReference>
<dbReference type="SUPFAM" id="SSF56349">
    <property type="entry name" value="DNA breaking-rejoining enzymes"/>
    <property type="match status" value="1"/>
</dbReference>
<gene>
    <name evidence="9" type="ORF">GRO01_20110</name>
</gene>
<keyword evidence="4" id="KW-0799">Topoisomerase</keyword>
<evidence type="ECO:0000313" key="10">
    <source>
        <dbReference type="Proteomes" id="UP000320772"/>
    </source>
</evidence>
<dbReference type="PRINTS" id="PR00416">
    <property type="entry name" value="EUTPISMRASEI"/>
</dbReference>
<feature type="domain" description="DNA topoisomerase IB N-terminal" evidence="8">
    <location>
        <begin position="38"/>
        <end position="86"/>
    </location>
</feature>
<dbReference type="STRING" id="586239.AD943_12965"/>
<evidence type="ECO:0000259" key="8">
    <source>
        <dbReference type="Pfam" id="PF21338"/>
    </source>
</evidence>
<evidence type="ECO:0000256" key="3">
    <source>
        <dbReference type="ARBA" id="ARBA00012891"/>
    </source>
</evidence>
<keyword evidence="6" id="KW-0413">Isomerase</keyword>
<sequence length="366" mass="41147">MSAADSREADAKKQARKAGLRYVDRSMPGITRRRPGQGFAFYAPDGSHIVDPDVIARIRRLAIPPAYRNVWICPDPQGHLQAVGEDARGRLQYRYHPLWQGVRDEGKFGHMLVFSEKLPLLRERVDHDLRRRGLERERVLAAIVRLMERTMARIGNDRYAKENRSYGLTTLRHKHATVHGRHLTLDFRAKHGIEQHLELDDPRLARIVSRLEDLPGQRLFQYVDADGARHDIHSQDVNAYLQEITGADITAKDFRTWAATQLAAVTLCAFSQYDTKAKAKKQLVEAVKSVAAKLGNTPAVCKRSYINPCVLDGYLDGSLREAFKSRAQEVLDHEGYGLTAEEAAVAGFLASRLPDLKPGQDAGKIS</sequence>
<dbReference type="SUPFAM" id="SSF55869">
    <property type="entry name" value="DNA topoisomerase I domain"/>
    <property type="match status" value="1"/>
</dbReference>
<dbReference type="InterPro" id="IPR001631">
    <property type="entry name" value="TopoI"/>
</dbReference>
<proteinExistence type="inferred from homology"/>
<feature type="domain" description="DNA topoisomerase I catalytic core eukaryotic-type" evidence="7">
    <location>
        <begin position="100"/>
        <end position="303"/>
    </location>
</feature>
<evidence type="ECO:0000256" key="5">
    <source>
        <dbReference type="ARBA" id="ARBA00023125"/>
    </source>
</evidence>
<dbReference type="AlphaFoldDB" id="A0A4Y3M770"/>
<evidence type="ECO:0000259" key="7">
    <source>
        <dbReference type="Pfam" id="PF01028"/>
    </source>
</evidence>
<dbReference type="GO" id="GO:0003677">
    <property type="term" value="F:DNA binding"/>
    <property type="evidence" value="ECO:0007669"/>
    <property type="project" value="UniProtKB-KW"/>
</dbReference>
<organism evidence="9 10">
    <name type="scientific">Gluconobacter roseus NBRC 3990</name>
    <dbReference type="NCBI Taxonomy" id="1307950"/>
    <lineage>
        <taxon>Bacteria</taxon>
        <taxon>Pseudomonadati</taxon>
        <taxon>Pseudomonadota</taxon>
        <taxon>Alphaproteobacteria</taxon>
        <taxon>Acetobacterales</taxon>
        <taxon>Acetobacteraceae</taxon>
        <taxon>Gluconobacter</taxon>
    </lineage>
</organism>
<name>A0A4Y3M770_9PROT</name>
<comment type="caution">
    <text evidence="9">The sequence shown here is derived from an EMBL/GenBank/DDBJ whole genome shotgun (WGS) entry which is preliminary data.</text>
</comment>
<evidence type="ECO:0000256" key="6">
    <source>
        <dbReference type="ARBA" id="ARBA00023235"/>
    </source>
</evidence>
<dbReference type="InterPro" id="IPR049331">
    <property type="entry name" value="Top1B_N_bact"/>
</dbReference>
<evidence type="ECO:0000256" key="4">
    <source>
        <dbReference type="ARBA" id="ARBA00023029"/>
    </source>
</evidence>
<keyword evidence="10" id="KW-1185">Reference proteome</keyword>
<dbReference type="InterPro" id="IPR011010">
    <property type="entry name" value="DNA_brk_join_enz"/>
</dbReference>
<dbReference type="InterPro" id="IPR014711">
    <property type="entry name" value="TopoI_cat_a-hlx-sub_euk"/>
</dbReference>
<dbReference type="RefSeq" id="WP_062511355.1">
    <property type="nucleotide sequence ID" value="NZ_BAQZ01000047.1"/>
</dbReference>
<reference evidence="9 10" key="1">
    <citation type="submission" date="2019-06" db="EMBL/GenBank/DDBJ databases">
        <title>Whole genome shotgun sequence of Gluconobacter roseus NBRC 3990.</title>
        <authorList>
            <person name="Hosoyama A."/>
            <person name="Uohara A."/>
            <person name="Ohji S."/>
            <person name="Ichikawa N."/>
        </authorList>
    </citation>
    <scope>NUCLEOTIDE SEQUENCE [LARGE SCALE GENOMIC DNA]</scope>
    <source>
        <strain evidence="9 10">NBRC 3990</strain>
    </source>
</reference>
<dbReference type="PROSITE" id="PS52038">
    <property type="entry name" value="TOPO_IB_2"/>
    <property type="match status" value="1"/>
</dbReference>
<comment type="catalytic activity">
    <reaction evidence="1">
        <text>ATP-independent breakage of single-stranded DNA, followed by passage and rejoining.</text>
        <dbReference type="EC" id="5.6.2.1"/>
    </reaction>
</comment>
<dbReference type="Proteomes" id="UP000320772">
    <property type="component" value="Unassembled WGS sequence"/>
</dbReference>
<dbReference type="InterPro" id="IPR035447">
    <property type="entry name" value="DNA_topo_I_N_sf"/>
</dbReference>
<dbReference type="Gene3D" id="1.10.132.120">
    <property type="match status" value="1"/>
</dbReference>
<dbReference type="EC" id="5.6.2.1" evidence="3"/>